<dbReference type="InterPro" id="IPR003601">
    <property type="entry name" value="Topo_IA_2"/>
</dbReference>
<dbReference type="EMBL" id="CAFE01000047">
    <property type="protein sequence ID" value="CCD36401.1"/>
    <property type="molecule type" value="Genomic_DNA"/>
</dbReference>
<keyword evidence="2" id="KW-0413">Isomerase</keyword>
<feature type="domain" description="DNA topoisomerase type IA" evidence="1">
    <location>
        <begin position="10"/>
        <end position="85"/>
    </location>
</feature>
<dbReference type="Proteomes" id="UP000003511">
    <property type="component" value="Unassembled WGS sequence"/>
</dbReference>
<gene>
    <name evidence="2" type="ORF">BKIR_c137_0817</name>
</gene>
<dbReference type="InterPro" id="IPR013824">
    <property type="entry name" value="Topo_IA_cen_sub1"/>
</dbReference>
<evidence type="ECO:0000313" key="2">
    <source>
        <dbReference type="EMBL" id="CCD36401.1"/>
    </source>
</evidence>
<evidence type="ECO:0000259" key="1">
    <source>
        <dbReference type="SMART" id="SM00436"/>
    </source>
</evidence>
<accession>U3UAK3</accession>
<dbReference type="HOGENOM" id="CLU_2179015_0_0_4"/>
<comment type="caution">
    <text evidence="2">The sequence shown here is derived from an EMBL/GenBank/DDBJ whole genome shotgun (WGS) entry which is preliminary data.</text>
</comment>
<protein>
    <submittedName>
        <fullName evidence="2">WGS project CAFE00000000 data, contig bkir_c137</fullName>
        <ecNumber evidence="2">5.99.1.2</ecNumber>
    </submittedName>
</protein>
<dbReference type="Gene3D" id="1.10.460.10">
    <property type="entry name" value="Topoisomerase I, domain 2"/>
    <property type="match status" value="1"/>
</dbReference>
<dbReference type="GO" id="GO:0003916">
    <property type="term" value="F:DNA topoisomerase activity"/>
    <property type="evidence" value="ECO:0007669"/>
    <property type="project" value="InterPro"/>
</dbReference>
<dbReference type="EC" id="5.99.1.2" evidence="2"/>
<evidence type="ECO:0000313" key="3">
    <source>
        <dbReference type="Proteomes" id="UP000003511"/>
    </source>
</evidence>
<dbReference type="InterPro" id="IPR023405">
    <property type="entry name" value="Topo_IA_core_domain"/>
</dbReference>
<organism evidence="2 3">
    <name type="scientific">Candidatus Paraburkholderia kirkii UZHbot1</name>
    <dbReference type="NCBI Taxonomy" id="1055526"/>
    <lineage>
        <taxon>Bacteria</taxon>
        <taxon>Pseudomonadati</taxon>
        <taxon>Pseudomonadota</taxon>
        <taxon>Betaproteobacteria</taxon>
        <taxon>Burkholderiales</taxon>
        <taxon>Burkholderiaceae</taxon>
        <taxon>Paraburkholderia</taxon>
    </lineage>
</organism>
<dbReference type="SUPFAM" id="SSF56712">
    <property type="entry name" value="Prokaryotic type I DNA topoisomerase"/>
    <property type="match status" value="1"/>
</dbReference>
<reference evidence="2 3" key="1">
    <citation type="submission" date="2011-09" db="EMBL/GenBank/DDBJ databases">
        <authorList>
            <person name="Carlier A."/>
        </authorList>
    </citation>
    <scope>NUCLEOTIDE SEQUENCE [LARGE SCALE GENOMIC DNA]</scope>
    <source>
        <strain evidence="2 3">UZHbot1</strain>
    </source>
</reference>
<reference evidence="2 3" key="2">
    <citation type="submission" date="2011-10" db="EMBL/GenBank/DDBJ databases">
        <title>Draft genome sequence of Candidatus Burkholderia kirkii.</title>
        <authorList>
            <person name="Carlier A.L."/>
            <person name="Eberl L."/>
        </authorList>
    </citation>
    <scope>NUCLEOTIDE SEQUENCE [LARGE SCALE GENOMIC DNA]</scope>
    <source>
        <strain evidence="2 3">UZHbot1</strain>
    </source>
</reference>
<name>U3UAK3_9BURK</name>
<dbReference type="GO" id="GO:0003677">
    <property type="term" value="F:DNA binding"/>
    <property type="evidence" value="ECO:0007669"/>
    <property type="project" value="InterPro"/>
</dbReference>
<dbReference type="STRING" id="1055526.BKIR_c137_0817"/>
<dbReference type="BioCyc" id="CBUR1055526:G10QW-235-MONOMER"/>
<keyword evidence="3" id="KW-1185">Reference proteome</keyword>
<proteinExistence type="predicted"/>
<dbReference type="GO" id="GO:0006265">
    <property type="term" value="P:DNA topological change"/>
    <property type="evidence" value="ECO:0007669"/>
    <property type="project" value="InterPro"/>
</dbReference>
<dbReference type="AlphaFoldDB" id="U3UAK3"/>
<sequence>MLEYFDCHKPVRRFWVSAQDSVSVQRSLAALKDNTEYHGFAGAAQARGRADWLIGMNFSRAYTLRALVVGRGHEIEAFKPIPYHTIRAAFKHDGSVFLALGEPRRTRPA</sequence>
<dbReference type="SMART" id="SM00436">
    <property type="entry name" value="TOP1Bc"/>
    <property type="match status" value="1"/>
</dbReference>